<dbReference type="HOGENOM" id="CLU_2821312_0_0_6"/>
<evidence type="ECO:0000313" key="1">
    <source>
        <dbReference type="EMBL" id="ENU91274.1"/>
    </source>
</evidence>
<proteinExistence type="predicted"/>
<dbReference type="Proteomes" id="UP000013049">
    <property type="component" value="Unassembled WGS sequence"/>
</dbReference>
<dbReference type="EMBL" id="APPC01000020">
    <property type="protein sequence ID" value="ENU91274.1"/>
    <property type="molecule type" value="Genomic_DNA"/>
</dbReference>
<reference evidence="1 2" key="1">
    <citation type="submission" date="2013-02" db="EMBL/GenBank/DDBJ databases">
        <title>The Genome Sequence of Acinetobacter sp. NIPH 758.</title>
        <authorList>
            <consortium name="The Broad Institute Genome Sequencing Platform"/>
            <consortium name="The Broad Institute Genome Sequencing Center for Infectious Disease"/>
            <person name="Cerqueira G."/>
            <person name="Feldgarden M."/>
            <person name="Courvalin P."/>
            <person name="Perichon B."/>
            <person name="Grillot-Courvalin C."/>
            <person name="Clermont D."/>
            <person name="Rocha E."/>
            <person name="Yoon E.-J."/>
            <person name="Nemec A."/>
            <person name="Walker B."/>
            <person name="Young S.K."/>
            <person name="Zeng Q."/>
            <person name="Gargeya S."/>
            <person name="Fitzgerald M."/>
            <person name="Haas B."/>
            <person name="Abouelleil A."/>
            <person name="Alvarado L."/>
            <person name="Arachchi H.M."/>
            <person name="Berlin A.M."/>
            <person name="Chapman S.B."/>
            <person name="Dewar J."/>
            <person name="Goldberg J."/>
            <person name="Griggs A."/>
            <person name="Gujja S."/>
            <person name="Hansen M."/>
            <person name="Howarth C."/>
            <person name="Imamovic A."/>
            <person name="Larimer J."/>
            <person name="McCowan C."/>
            <person name="Murphy C."/>
            <person name="Neiman D."/>
            <person name="Pearson M."/>
            <person name="Priest M."/>
            <person name="Roberts A."/>
            <person name="Saif S."/>
            <person name="Shea T."/>
            <person name="Sisk P."/>
            <person name="Sykes S."/>
            <person name="Wortman J."/>
            <person name="Nusbaum C."/>
            <person name="Birren B."/>
        </authorList>
    </citation>
    <scope>NUCLEOTIDE SEQUENCE [LARGE SCALE GENOMIC DNA]</scope>
    <source>
        <strain evidence="1 2">NIPH 758</strain>
    </source>
</reference>
<protein>
    <submittedName>
        <fullName evidence="1">Uncharacterized protein</fullName>
    </submittedName>
</protein>
<comment type="caution">
    <text evidence="1">The sequence shown here is derived from an EMBL/GenBank/DDBJ whole genome shotgun (WGS) entry which is preliminary data.</text>
</comment>
<sequence>MDLNLRDGVNLNDAITSAKQIDEQSKTAGFYQEVLDHVAQQGYGNTRIEIGTEEGGDIVEEFDSDESKPK</sequence>
<accession>N8W8M2</accession>
<organism evidence="1 2">
    <name type="scientific">Acinetobacter vivianii</name>
    <dbReference type="NCBI Taxonomy" id="1776742"/>
    <lineage>
        <taxon>Bacteria</taxon>
        <taxon>Pseudomonadati</taxon>
        <taxon>Pseudomonadota</taxon>
        <taxon>Gammaproteobacteria</taxon>
        <taxon>Moraxellales</taxon>
        <taxon>Moraxellaceae</taxon>
        <taxon>Acinetobacter</taxon>
    </lineage>
</organism>
<evidence type="ECO:0000313" key="2">
    <source>
        <dbReference type="Proteomes" id="UP000013049"/>
    </source>
</evidence>
<name>N8W8M2_9GAMM</name>
<dbReference type="PATRIC" id="fig|1217712.3.peg.3070"/>
<dbReference type="AlphaFoldDB" id="N8W8M2"/>
<gene>
    <name evidence="1" type="ORF">F971_03181</name>
</gene>